<evidence type="ECO:0000313" key="10">
    <source>
        <dbReference type="EMBL" id="MBO0439257.1"/>
    </source>
</evidence>
<feature type="transmembrane region" description="Helical" evidence="7">
    <location>
        <begin position="233"/>
        <end position="255"/>
    </location>
</feature>
<keyword evidence="2 7" id="KW-0812">Transmembrane</keyword>
<feature type="transmembrane region" description="Helical" evidence="7">
    <location>
        <begin position="12"/>
        <end position="35"/>
    </location>
</feature>
<protein>
    <submittedName>
        <fullName evidence="10">ABC transporter ATP-binding protein</fullName>
    </submittedName>
</protein>
<dbReference type="Proteomes" id="UP000664632">
    <property type="component" value="Unassembled WGS sequence"/>
</dbReference>
<evidence type="ECO:0000313" key="11">
    <source>
        <dbReference type="Proteomes" id="UP000664632"/>
    </source>
</evidence>
<proteinExistence type="predicted"/>
<accession>A0ABS3GVH2</accession>
<keyword evidence="6 7" id="KW-0472">Membrane</keyword>
<keyword evidence="4 10" id="KW-0067">ATP-binding</keyword>
<keyword evidence="3" id="KW-0547">Nucleotide-binding</keyword>
<dbReference type="RefSeq" id="WP_207111353.1">
    <property type="nucleotide sequence ID" value="NZ_JAFLWD010000006.1"/>
</dbReference>
<gene>
    <name evidence="10" type="ORF">JZO69_02640</name>
</gene>
<dbReference type="EMBL" id="JAFLWD010000006">
    <property type="protein sequence ID" value="MBO0439257.1"/>
    <property type="molecule type" value="Genomic_DNA"/>
</dbReference>
<evidence type="ECO:0000256" key="5">
    <source>
        <dbReference type="ARBA" id="ARBA00022989"/>
    </source>
</evidence>
<dbReference type="InterPro" id="IPR036640">
    <property type="entry name" value="ABC1_TM_sf"/>
</dbReference>
<evidence type="ECO:0000256" key="2">
    <source>
        <dbReference type="ARBA" id="ARBA00022692"/>
    </source>
</evidence>
<evidence type="ECO:0000256" key="1">
    <source>
        <dbReference type="ARBA" id="ARBA00004651"/>
    </source>
</evidence>
<dbReference type="InterPro" id="IPR003439">
    <property type="entry name" value="ABC_transporter-like_ATP-bd"/>
</dbReference>
<feature type="transmembrane region" description="Helical" evidence="7">
    <location>
        <begin position="47"/>
        <end position="66"/>
    </location>
</feature>
<feature type="domain" description="ABC transporter" evidence="8">
    <location>
        <begin position="321"/>
        <end position="531"/>
    </location>
</feature>
<evidence type="ECO:0000256" key="6">
    <source>
        <dbReference type="ARBA" id="ARBA00023136"/>
    </source>
</evidence>
<dbReference type="InterPro" id="IPR017871">
    <property type="entry name" value="ABC_transporter-like_CS"/>
</dbReference>
<dbReference type="PROSITE" id="PS00211">
    <property type="entry name" value="ABC_TRANSPORTER_1"/>
    <property type="match status" value="1"/>
</dbReference>
<reference evidence="10 11" key="1">
    <citation type="submission" date="2021-03" db="EMBL/GenBank/DDBJ databases">
        <title>Enterococcal diversity collection.</title>
        <authorList>
            <person name="Gilmore M.S."/>
            <person name="Schwartzman J."/>
            <person name="Van Tyne D."/>
            <person name="Martin M."/>
            <person name="Earl A.M."/>
            <person name="Manson A.L."/>
            <person name="Straub T."/>
            <person name="Salamzade R."/>
            <person name="Saavedra J."/>
            <person name="Lebreton F."/>
            <person name="Prichula J."/>
            <person name="Schaufler K."/>
            <person name="Gaca A."/>
            <person name="Sgardioli B."/>
            <person name="Wagenaar J."/>
            <person name="Strong T."/>
        </authorList>
    </citation>
    <scope>NUCLEOTIDE SEQUENCE [LARGE SCALE GENOMIC DNA]</scope>
    <source>
        <strain evidence="10 11">DIV0869a</strain>
    </source>
</reference>
<dbReference type="PROSITE" id="PS50929">
    <property type="entry name" value="ABC_TM1F"/>
    <property type="match status" value="1"/>
</dbReference>
<dbReference type="SUPFAM" id="SSF52540">
    <property type="entry name" value="P-loop containing nucleoside triphosphate hydrolases"/>
    <property type="match status" value="1"/>
</dbReference>
<name>A0ABS3GVH2_9ENTE</name>
<evidence type="ECO:0000259" key="9">
    <source>
        <dbReference type="PROSITE" id="PS50929"/>
    </source>
</evidence>
<feature type="domain" description="ABC transmembrane type-1" evidence="9">
    <location>
        <begin position="15"/>
        <end position="291"/>
    </location>
</feature>
<sequence length="531" mass="60627">MNIDLWKHFKKDFSIYIGIGIVVSFLSAINVFYFQKLLDEFGHGLDIGNILVYGLTIIFVPILAYMEQRPRTKLQNGVFFYLKEMALVKISKISYSEYLKIGSGSLLQKVEAGSNAGRNINLNFYGRLFRELIPETFFNLFFIAIIDVKLIPAILIGYIVVFIVTKYLLKILQAIKESSLISEEAMNSTLIRGITEMITFRINKRYQKEISKYDEMATSTTNDLTKMTMIHEFFFGFFAFLVAVIKLVIVVLTFTNVITISLGGLVALVTYVDRVYTPVAIFNVIFVQYNLDKVTYKRLQDFYNTENDEDLFIEGEPVQKIKNINISGLNLTIENKQILNDFNLELENNKIYGLVGESGAGKSTLMKVILGLFKPTKGDVLVNHKKLSIYNLNEYYDHIFYLSQDAPIFQGTLKENIIFDKNVSDAKVVEALEKCQLGNFYQSLEHGLYTHIGEKGSNISGGEKQRIAFARMFFSDAEVIVIDEATSALDEVTEEKVLTEVTKLFKNKIVLMITHRPKNLEIVDEVIELKK</sequence>
<dbReference type="InterPro" id="IPR039421">
    <property type="entry name" value="Type_1_exporter"/>
</dbReference>
<feature type="transmembrane region" description="Helical" evidence="7">
    <location>
        <begin position="151"/>
        <end position="169"/>
    </location>
</feature>
<evidence type="ECO:0000256" key="7">
    <source>
        <dbReference type="SAM" id="Phobius"/>
    </source>
</evidence>
<dbReference type="SMART" id="SM00382">
    <property type="entry name" value="AAA"/>
    <property type="match status" value="1"/>
</dbReference>
<keyword evidence="5 7" id="KW-1133">Transmembrane helix</keyword>
<dbReference type="SUPFAM" id="SSF90123">
    <property type="entry name" value="ABC transporter transmembrane region"/>
    <property type="match status" value="1"/>
</dbReference>
<dbReference type="PANTHER" id="PTHR24221">
    <property type="entry name" value="ATP-BINDING CASSETTE SUB-FAMILY B"/>
    <property type="match status" value="1"/>
</dbReference>
<feature type="transmembrane region" description="Helical" evidence="7">
    <location>
        <begin position="275"/>
        <end position="291"/>
    </location>
</feature>
<dbReference type="InterPro" id="IPR027417">
    <property type="entry name" value="P-loop_NTPase"/>
</dbReference>
<dbReference type="GO" id="GO:0005524">
    <property type="term" value="F:ATP binding"/>
    <property type="evidence" value="ECO:0007669"/>
    <property type="project" value="UniProtKB-KW"/>
</dbReference>
<evidence type="ECO:0000256" key="4">
    <source>
        <dbReference type="ARBA" id="ARBA00022840"/>
    </source>
</evidence>
<dbReference type="PROSITE" id="PS50893">
    <property type="entry name" value="ABC_TRANSPORTER_2"/>
    <property type="match status" value="1"/>
</dbReference>
<dbReference type="Gene3D" id="1.20.1560.10">
    <property type="entry name" value="ABC transporter type 1, transmembrane domain"/>
    <property type="match status" value="1"/>
</dbReference>
<organism evidence="10 11">
    <name type="scientific">Candidatus Enterococcus ikei</name>
    <dbReference type="NCBI Taxonomy" id="2815326"/>
    <lineage>
        <taxon>Bacteria</taxon>
        <taxon>Bacillati</taxon>
        <taxon>Bacillota</taxon>
        <taxon>Bacilli</taxon>
        <taxon>Lactobacillales</taxon>
        <taxon>Enterococcaceae</taxon>
        <taxon>Enterococcus</taxon>
    </lineage>
</organism>
<dbReference type="CDD" id="cd03228">
    <property type="entry name" value="ABCC_MRP_Like"/>
    <property type="match status" value="1"/>
</dbReference>
<dbReference type="InterPro" id="IPR003593">
    <property type="entry name" value="AAA+_ATPase"/>
</dbReference>
<keyword evidence="11" id="KW-1185">Reference proteome</keyword>
<comment type="caution">
    <text evidence="10">The sequence shown here is derived from an EMBL/GenBank/DDBJ whole genome shotgun (WGS) entry which is preliminary data.</text>
</comment>
<dbReference type="Gene3D" id="3.40.50.300">
    <property type="entry name" value="P-loop containing nucleotide triphosphate hydrolases"/>
    <property type="match status" value="1"/>
</dbReference>
<dbReference type="PANTHER" id="PTHR24221:SF654">
    <property type="entry name" value="ATP-BINDING CASSETTE SUB-FAMILY B MEMBER 6"/>
    <property type="match status" value="1"/>
</dbReference>
<dbReference type="InterPro" id="IPR011527">
    <property type="entry name" value="ABC1_TM_dom"/>
</dbReference>
<comment type="subcellular location">
    <subcellularLocation>
        <location evidence="1">Cell membrane</location>
        <topology evidence="1">Multi-pass membrane protein</topology>
    </subcellularLocation>
</comment>
<evidence type="ECO:0000256" key="3">
    <source>
        <dbReference type="ARBA" id="ARBA00022741"/>
    </source>
</evidence>
<dbReference type="Pfam" id="PF00005">
    <property type="entry name" value="ABC_tran"/>
    <property type="match status" value="1"/>
</dbReference>
<evidence type="ECO:0000259" key="8">
    <source>
        <dbReference type="PROSITE" id="PS50893"/>
    </source>
</evidence>